<feature type="compositionally biased region" description="Pro residues" evidence="1">
    <location>
        <begin position="10"/>
        <end position="21"/>
    </location>
</feature>
<evidence type="ECO:0000313" key="5">
    <source>
        <dbReference type="WBParaSite" id="ASIM_0000221501-mRNA-1"/>
    </source>
</evidence>
<accession>A0A0M3J3V2</accession>
<organism evidence="5">
    <name type="scientific">Anisakis simplex</name>
    <name type="common">Herring worm</name>
    <dbReference type="NCBI Taxonomy" id="6269"/>
    <lineage>
        <taxon>Eukaryota</taxon>
        <taxon>Metazoa</taxon>
        <taxon>Ecdysozoa</taxon>
        <taxon>Nematoda</taxon>
        <taxon>Chromadorea</taxon>
        <taxon>Rhabditida</taxon>
        <taxon>Spirurina</taxon>
        <taxon>Ascaridomorpha</taxon>
        <taxon>Ascaridoidea</taxon>
        <taxon>Anisakidae</taxon>
        <taxon>Anisakis</taxon>
        <taxon>Anisakis simplex complex</taxon>
    </lineage>
</organism>
<evidence type="ECO:0000256" key="1">
    <source>
        <dbReference type="SAM" id="MobiDB-lite"/>
    </source>
</evidence>
<protein>
    <submittedName>
        <fullName evidence="5">Neur_chan_memb domain-containing protein</fullName>
    </submittedName>
</protein>
<sequence length="84" mass="9648">MHLQGECQCPVPPSSPVPPPPRTIVVPEDDDEAVITCYGYNLRPSEIDKYSRSVFPLVFVIFNLIYWIYFYNISGTQVEMDDFS</sequence>
<dbReference type="Proteomes" id="UP000267096">
    <property type="component" value="Unassembled WGS sequence"/>
</dbReference>
<feature type="region of interest" description="Disordered" evidence="1">
    <location>
        <begin position="1"/>
        <end position="21"/>
    </location>
</feature>
<feature type="transmembrane region" description="Helical" evidence="2">
    <location>
        <begin position="53"/>
        <end position="71"/>
    </location>
</feature>
<dbReference type="EMBL" id="UYRR01002593">
    <property type="protein sequence ID" value="VDK19614.1"/>
    <property type="molecule type" value="Genomic_DNA"/>
</dbReference>
<dbReference type="OrthoDB" id="8890589at2759"/>
<evidence type="ECO:0000256" key="2">
    <source>
        <dbReference type="SAM" id="Phobius"/>
    </source>
</evidence>
<keyword evidence="2" id="KW-1133">Transmembrane helix</keyword>
<dbReference type="AlphaFoldDB" id="A0A0M3J3V2"/>
<evidence type="ECO:0000313" key="3">
    <source>
        <dbReference type="EMBL" id="VDK19614.1"/>
    </source>
</evidence>
<keyword evidence="2" id="KW-0472">Membrane</keyword>
<dbReference type="WBParaSite" id="ASIM_0000221501-mRNA-1">
    <property type="protein sequence ID" value="ASIM_0000221501-mRNA-1"/>
    <property type="gene ID" value="ASIM_0000221501"/>
</dbReference>
<name>A0A0M3J3V2_ANISI</name>
<reference evidence="5" key="1">
    <citation type="submission" date="2017-02" db="UniProtKB">
        <authorList>
            <consortium name="WormBaseParasite"/>
        </authorList>
    </citation>
    <scope>IDENTIFICATION</scope>
</reference>
<keyword evidence="2" id="KW-0812">Transmembrane</keyword>
<dbReference type="InterPro" id="IPR038050">
    <property type="entry name" value="Neuro_actylchol_rec"/>
</dbReference>
<dbReference type="SUPFAM" id="SSF90112">
    <property type="entry name" value="Neurotransmitter-gated ion-channel transmembrane pore"/>
    <property type="match status" value="1"/>
</dbReference>
<reference evidence="3 4" key="2">
    <citation type="submission" date="2018-11" db="EMBL/GenBank/DDBJ databases">
        <authorList>
            <consortium name="Pathogen Informatics"/>
        </authorList>
    </citation>
    <scope>NUCLEOTIDE SEQUENCE [LARGE SCALE GENOMIC DNA]</scope>
</reference>
<dbReference type="Gene3D" id="1.20.58.390">
    <property type="entry name" value="Neurotransmitter-gated ion-channel transmembrane domain"/>
    <property type="match status" value="1"/>
</dbReference>
<proteinExistence type="predicted"/>
<dbReference type="GO" id="GO:0016020">
    <property type="term" value="C:membrane"/>
    <property type="evidence" value="ECO:0007669"/>
    <property type="project" value="InterPro"/>
</dbReference>
<dbReference type="InterPro" id="IPR036719">
    <property type="entry name" value="Neuro-gated_channel_TM_sf"/>
</dbReference>
<keyword evidence="4" id="KW-1185">Reference proteome</keyword>
<evidence type="ECO:0000313" key="4">
    <source>
        <dbReference type="Proteomes" id="UP000267096"/>
    </source>
</evidence>
<gene>
    <name evidence="3" type="ORF">ASIM_LOCUS2085</name>
</gene>
<dbReference type="GO" id="GO:0006811">
    <property type="term" value="P:monoatomic ion transport"/>
    <property type="evidence" value="ECO:0007669"/>
    <property type="project" value="InterPro"/>
</dbReference>